<keyword evidence="2" id="KW-0732">Signal</keyword>
<feature type="signal peptide" evidence="2">
    <location>
        <begin position="1"/>
        <end position="46"/>
    </location>
</feature>
<keyword evidence="1" id="KW-0812">Transmembrane</keyword>
<dbReference type="EMBL" id="HBNR01059345">
    <property type="protein sequence ID" value="CAE4627714.1"/>
    <property type="molecule type" value="Transcribed_RNA"/>
</dbReference>
<sequence length="402" mass="43647">MAQGLEQVPWRLEQQRAPGWARAMAACGPWKLLALVKLAWVAVCPAAPGAAAPAAAARVERREAAEPPVPRAEALPGLPFLPLPPCKQHYWLAHLAEQSGTWCDPRSVPPEVRAPAKLQGLFWLNGLPLPDVAACFSRGIWNKQRLTLRVNVWSDFVFRDNTVAEAFESAIFSADMHYVIQFHDEALSNATLHPEGSGINALSMKVFDVVSDFPMVELRDQQAPGDKWQRPSYFGLGNFKVKGNDYALWRILDGGLRVVHDNARAMVAALDPWGQGVHLMRFSADCLSAKDCGRDTGVTCNILSCSKWRGKAECVRPGFMWHCVCQAGHCAVNGRCMRAGGVEVERLLEHQSRPGGTVAWNLAAASMLACSCAVAIVAVAGVPAARRCGRRASVRGSGEPLG</sequence>
<feature type="chain" id="PRO_5030976357" description="EGF-like domain-containing protein" evidence="2">
    <location>
        <begin position="47"/>
        <end position="402"/>
    </location>
</feature>
<name>A0A7S4RXN8_9DINO</name>
<reference evidence="3" key="1">
    <citation type="submission" date="2021-01" db="EMBL/GenBank/DDBJ databases">
        <authorList>
            <person name="Corre E."/>
            <person name="Pelletier E."/>
            <person name="Niang G."/>
            <person name="Scheremetjew M."/>
            <person name="Finn R."/>
            <person name="Kale V."/>
            <person name="Holt S."/>
            <person name="Cochrane G."/>
            <person name="Meng A."/>
            <person name="Brown T."/>
            <person name="Cohen L."/>
        </authorList>
    </citation>
    <scope>NUCLEOTIDE SEQUENCE</scope>
    <source>
        <strain evidence="3">CCMP3105</strain>
    </source>
</reference>
<feature type="transmembrane region" description="Helical" evidence="1">
    <location>
        <begin position="358"/>
        <end position="385"/>
    </location>
</feature>
<gene>
    <name evidence="3" type="ORF">AMON00008_LOCUS41772</name>
</gene>
<evidence type="ECO:0000256" key="2">
    <source>
        <dbReference type="SAM" id="SignalP"/>
    </source>
</evidence>
<organism evidence="3">
    <name type="scientific">Alexandrium monilatum</name>
    <dbReference type="NCBI Taxonomy" id="311494"/>
    <lineage>
        <taxon>Eukaryota</taxon>
        <taxon>Sar</taxon>
        <taxon>Alveolata</taxon>
        <taxon>Dinophyceae</taxon>
        <taxon>Gonyaulacales</taxon>
        <taxon>Pyrocystaceae</taxon>
        <taxon>Alexandrium</taxon>
    </lineage>
</organism>
<keyword evidence="1" id="KW-1133">Transmembrane helix</keyword>
<accession>A0A7S4RXN8</accession>
<protein>
    <recommendedName>
        <fullName evidence="4">EGF-like domain-containing protein</fullName>
    </recommendedName>
</protein>
<proteinExistence type="predicted"/>
<evidence type="ECO:0000256" key="1">
    <source>
        <dbReference type="SAM" id="Phobius"/>
    </source>
</evidence>
<evidence type="ECO:0000313" key="3">
    <source>
        <dbReference type="EMBL" id="CAE4627714.1"/>
    </source>
</evidence>
<evidence type="ECO:0008006" key="4">
    <source>
        <dbReference type="Google" id="ProtNLM"/>
    </source>
</evidence>
<keyword evidence="1" id="KW-0472">Membrane</keyword>
<dbReference type="AlphaFoldDB" id="A0A7S4RXN8"/>